<dbReference type="EMBL" id="JAFLEQ010000017">
    <property type="protein sequence ID" value="MBN9645140.1"/>
    <property type="molecule type" value="Genomic_DNA"/>
</dbReference>
<dbReference type="AlphaFoldDB" id="A0A939IY42"/>
<evidence type="ECO:0000256" key="3">
    <source>
        <dbReference type="SAM" id="SignalP"/>
    </source>
</evidence>
<organism evidence="4 5">
    <name type="scientific">Corynebacterium mendelii</name>
    <dbReference type="NCBI Taxonomy" id="2765362"/>
    <lineage>
        <taxon>Bacteria</taxon>
        <taxon>Bacillati</taxon>
        <taxon>Actinomycetota</taxon>
        <taxon>Actinomycetes</taxon>
        <taxon>Mycobacteriales</taxon>
        <taxon>Corynebacteriaceae</taxon>
        <taxon>Corynebacterium</taxon>
    </lineage>
</organism>
<dbReference type="RefSeq" id="WP_207279613.1">
    <property type="nucleotide sequence ID" value="NZ_JAFLEQ010000017.1"/>
</dbReference>
<feature type="compositionally biased region" description="Low complexity" evidence="1">
    <location>
        <begin position="674"/>
        <end position="698"/>
    </location>
</feature>
<keyword evidence="3" id="KW-0732">Signal</keyword>
<accession>A0A939IY42</accession>
<feature type="region of interest" description="Disordered" evidence="1">
    <location>
        <begin position="637"/>
        <end position="698"/>
    </location>
</feature>
<gene>
    <name evidence="4" type="ORF">JZY06_11045</name>
</gene>
<feature type="compositionally biased region" description="Polar residues" evidence="1">
    <location>
        <begin position="648"/>
        <end position="661"/>
    </location>
</feature>
<keyword evidence="5" id="KW-1185">Reference proteome</keyword>
<evidence type="ECO:0008006" key="6">
    <source>
        <dbReference type="Google" id="ProtNLM"/>
    </source>
</evidence>
<keyword evidence="2" id="KW-0472">Membrane</keyword>
<protein>
    <recommendedName>
        <fullName evidence="6">YncE family protein</fullName>
    </recommendedName>
</protein>
<evidence type="ECO:0000313" key="5">
    <source>
        <dbReference type="Proteomes" id="UP000664332"/>
    </source>
</evidence>
<reference evidence="4" key="1">
    <citation type="submission" date="2021-03" db="EMBL/GenBank/DDBJ databases">
        <authorList>
            <person name="Sun Q."/>
        </authorList>
    </citation>
    <scope>NUCLEOTIDE SEQUENCE</scope>
    <source>
        <strain evidence="4">CCM 8862</strain>
    </source>
</reference>
<evidence type="ECO:0000313" key="4">
    <source>
        <dbReference type="EMBL" id="MBN9645140.1"/>
    </source>
</evidence>
<feature type="transmembrane region" description="Helical" evidence="2">
    <location>
        <begin position="702"/>
        <end position="722"/>
    </location>
</feature>
<dbReference type="Proteomes" id="UP000664332">
    <property type="component" value="Unassembled WGS sequence"/>
</dbReference>
<dbReference type="InterPro" id="IPR011048">
    <property type="entry name" value="Haem_d1_sf"/>
</dbReference>
<keyword evidence="2" id="KW-1133">Transmembrane helix</keyword>
<dbReference type="InterPro" id="IPR015943">
    <property type="entry name" value="WD40/YVTN_repeat-like_dom_sf"/>
</dbReference>
<sequence>MSVSPRTIGRRTIAAVAAFSMITTGTVLAAPAALAAPSGTGSTESTPTPNTVTLKDQDRNIVPGSLVTLKLSGFADRTKFEGEQNRRLVVKIDGGDVSVPEDTTGTSFSKIMTRSDQIFGVITEEKNLPGENGEAELKIRLPRTIAEGDHLFNILGGGDAPVSVTVDFTVTAASTTVTPFPKGRLTAKRANTDIEGVAQGTTVDLHASRLTPGLKVIYAGVIDDSVKIEDNPVEGDFIVNDSGEVTVANILVADNAPLDAPFGIIVENTYTGEKFSVVNRRYGVTVNEQDLNKDMIKVEKAVRTAPGLYQSAYSASKNTLFVTRADFNGGLSELMAYDPSDLALKEAYEPAKQVKDKETGELVTNRNDRVFGIAVDEKNEHVWTTRTLGASVTVFDFDGNVVKHFDDNNHGLSHPFGIAIDGDTVYVSDVTSRSEATEGKDTIKLYDAKTLEEKDTISIPSMPKGALHMLINDGKLYTVDFAGKMVAVVNLKNHDDITEIELNNPDAPGDRGAGLALDTKRNRLWVATQSPSWVKVVDLNDNNKVSDPIRTGASPVDVLYDAENDVIWSMNRVGASVNIIDPDTMKIKATRKLEEDDAQTAYLNQLSTDGKGNVFVTSKPSRDRDLQEDVLFKLSYNKPASANDDGKNSSTVPGSSTTNGQDNKDGKDTENGAQPSSSPKISINSSNPDNKSNDQDSSSKGGGIFAIIAVIAAILGGLGFVVSQGMIPGMALPAIPGLPSPK</sequence>
<proteinExistence type="predicted"/>
<feature type="signal peptide" evidence="3">
    <location>
        <begin position="1"/>
        <end position="29"/>
    </location>
</feature>
<keyword evidence="2" id="KW-0812">Transmembrane</keyword>
<dbReference type="SUPFAM" id="SSF51004">
    <property type="entry name" value="C-terminal (heme d1) domain of cytochrome cd1-nitrite reductase"/>
    <property type="match status" value="1"/>
</dbReference>
<comment type="caution">
    <text evidence="4">The sequence shown here is derived from an EMBL/GenBank/DDBJ whole genome shotgun (WGS) entry which is preliminary data.</text>
</comment>
<dbReference type="PANTHER" id="PTHR47197:SF3">
    <property type="entry name" value="DIHYDRO-HEME D1 DEHYDROGENASE"/>
    <property type="match status" value="1"/>
</dbReference>
<dbReference type="Gene3D" id="2.130.10.10">
    <property type="entry name" value="YVTN repeat-like/Quinoprotein amine dehydrogenase"/>
    <property type="match status" value="1"/>
</dbReference>
<name>A0A939IY42_9CORY</name>
<dbReference type="PANTHER" id="PTHR47197">
    <property type="entry name" value="PROTEIN NIRF"/>
    <property type="match status" value="1"/>
</dbReference>
<feature type="chain" id="PRO_5039258662" description="YncE family protein" evidence="3">
    <location>
        <begin position="30"/>
        <end position="742"/>
    </location>
</feature>
<evidence type="ECO:0000256" key="1">
    <source>
        <dbReference type="SAM" id="MobiDB-lite"/>
    </source>
</evidence>
<evidence type="ECO:0000256" key="2">
    <source>
        <dbReference type="SAM" id="Phobius"/>
    </source>
</evidence>
<dbReference type="InterPro" id="IPR051200">
    <property type="entry name" value="Host-pathogen_enzymatic-act"/>
</dbReference>